<dbReference type="InterPro" id="IPR036291">
    <property type="entry name" value="NAD(P)-bd_dom_sf"/>
</dbReference>
<protein>
    <submittedName>
        <fullName evidence="2">Dhs-22</fullName>
    </submittedName>
</protein>
<dbReference type="Gene3D" id="3.40.50.720">
    <property type="entry name" value="NAD(P)-binding Rossmann-like Domain"/>
    <property type="match status" value="1"/>
</dbReference>
<dbReference type="InterPro" id="IPR002347">
    <property type="entry name" value="SDR_fam"/>
</dbReference>
<dbReference type="PRINTS" id="PR00081">
    <property type="entry name" value="GDHRDH"/>
</dbReference>
<accession>A0A8R1UFM3</accession>
<accession>A0A2A6BBF0</accession>
<sequence length="341" mass="37269">MCGMIIALATLFGYFRMLDQNSLVVAGVGSALGLYLLRRHFKGGQFGERVSAKGKVAVVTGCNTGIGLETARELNIRGAKVYMLCRSEERAREAQITLVKKGCDATRLIYVNCDLSSMENVRTCAHKLNELESHVDILINNAGLWLGGFEKTKNGHETTWQTNHLGPFLLTELLLPLVEKSKAGRIINVASTLHKKSPVIDLSTIDTEEGFGSAYIAYNKTKLANVMHARELSRRLRAKGNTTVTVNSLHPGVIASELWRNFGTGMKLAQLIGGFMLKSEKDGAQTSLYLALSSEVKGVSGCYFMDCARKPEAPQALDDLACKQLYDYSMKAVGLDSSPKI</sequence>
<proteinExistence type="inferred from homology"/>
<dbReference type="Proteomes" id="UP000005239">
    <property type="component" value="Unassembled WGS sequence"/>
</dbReference>
<reference evidence="2" key="2">
    <citation type="submission" date="2022-06" db="UniProtKB">
        <authorList>
            <consortium name="EnsemblMetazoa"/>
        </authorList>
    </citation>
    <scope>IDENTIFICATION</scope>
    <source>
        <strain evidence="2">PS312</strain>
    </source>
</reference>
<comment type="similarity">
    <text evidence="1">Belongs to the short-chain dehydrogenases/reductases (SDR) family.</text>
</comment>
<gene>
    <name evidence="2" type="primary">WBGene00114625</name>
</gene>
<dbReference type="PANTHER" id="PTHR43157:SF31">
    <property type="entry name" value="PHOSPHATIDYLINOSITOL-GLYCAN BIOSYNTHESIS CLASS F PROTEIN"/>
    <property type="match status" value="1"/>
</dbReference>
<dbReference type="Pfam" id="PF00106">
    <property type="entry name" value="adh_short"/>
    <property type="match status" value="1"/>
</dbReference>
<dbReference type="PANTHER" id="PTHR43157">
    <property type="entry name" value="PHOSPHATIDYLINOSITOL-GLYCAN BIOSYNTHESIS CLASS F PROTEIN-RELATED"/>
    <property type="match status" value="1"/>
</dbReference>
<dbReference type="AlphaFoldDB" id="A0A2A6BBF0"/>
<evidence type="ECO:0000313" key="2">
    <source>
        <dbReference type="EnsemblMetazoa" id="PPA25071.1"/>
    </source>
</evidence>
<dbReference type="OrthoDB" id="191139at2759"/>
<evidence type="ECO:0000313" key="3">
    <source>
        <dbReference type="Proteomes" id="UP000005239"/>
    </source>
</evidence>
<reference evidence="3" key="1">
    <citation type="journal article" date="2008" name="Nat. Genet.">
        <title>The Pristionchus pacificus genome provides a unique perspective on nematode lifestyle and parasitism.</title>
        <authorList>
            <person name="Dieterich C."/>
            <person name="Clifton S.W."/>
            <person name="Schuster L.N."/>
            <person name="Chinwalla A."/>
            <person name="Delehaunty K."/>
            <person name="Dinkelacker I."/>
            <person name="Fulton L."/>
            <person name="Fulton R."/>
            <person name="Godfrey J."/>
            <person name="Minx P."/>
            <person name="Mitreva M."/>
            <person name="Roeseler W."/>
            <person name="Tian H."/>
            <person name="Witte H."/>
            <person name="Yang S.P."/>
            <person name="Wilson R.K."/>
            <person name="Sommer R.J."/>
        </authorList>
    </citation>
    <scope>NUCLEOTIDE SEQUENCE [LARGE SCALE GENOMIC DNA]</scope>
    <source>
        <strain evidence="3">PS312</strain>
    </source>
</reference>
<organism evidence="2 3">
    <name type="scientific">Pristionchus pacificus</name>
    <name type="common">Parasitic nematode worm</name>
    <dbReference type="NCBI Taxonomy" id="54126"/>
    <lineage>
        <taxon>Eukaryota</taxon>
        <taxon>Metazoa</taxon>
        <taxon>Ecdysozoa</taxon>
        <taxon>Nematoda</taxon>
        <taxon>Chromadorea</taxon>
        <taxon>Rhabditida</taxon>
        <taxon>Rhabditina</taxon>
        <taxon>Diplogasteromorpha</taxon>
        <taxon>Diplogasteroidea</taxon>
        <taxon>Neodiplogasteridae</taxon>
        <taxon>Pristionchus</taxon>
    </lineage>
</organism>
<name>A0A2A6BBF0_PRIPA</name>
<keyword evidence="3" id="KW-1185">Reference proteome</keyword>
<dbReference type="EnsemblMetazoa" id="PPA25071.1">
    <property type="protein sequence ID" value="PPA25071.1"/>
    <property type="gene ID" value="WBGene00114625"/>
</dbReference>
<evidence type="ECO:0000256" key="1">
    <source>
        <dbReference type="RuleBase" id="RU000363"/>
    </source>
</evidence>
<dbReference type="PRINTS" id="PR00080">
    <property type="entry name" value="SDRFAMILY"/>
</dbReference>
<dbReference type="SUPFAM" id="SSF51735">
    <property type="entry name" value="NAD(P)-binding Rossmann-fold domains"/>
    <property type="match status" value="1"/>
</dbReference>